<keyword evidence="15" id="KW-1185">Reference proteome</keyword>
<dbReference type="PANTHER" id="PTHR22984">
    <property type="entry name" value="SERINE/THREONINE-PROTEIN KINASE PIM"/>
    <property type="match status" value="1"/>
</dbReference>
<dbReference type="InterPro" id="IPR000719">
    <property type="entry name" value="Prot_kinase_dom"/>
</dbReference>
<dbReference type="InterPro" id="IPR011009">
    <property type="entry name" value="Kinase-like_dom_sf"/>
</dbReference>
<reference evidence="14" key="3">
    <citation type="submission" date="2022-01" db="EMBL/GenBank/DDBJ databases">
        <authorList>
            <person name="Rubenstein D.R."/>
        </authorList>
    </citation>
    <scope>NUCLEOTIDE SEQUENCE</scope>
    <source>
        <strain evidence="14">SS15</strain>
        <tissue evidence="14">Liver</tissue>
    </source>
</reference>
<dbReference type="Pfam" id="PF00069">
    <property type="entry name" value="Pkinase"/>
    <property type="match status" value="1"/>
</dbReference>
<evidence type="ECO:0000256" key="6">
    <source>
        <dbReference type="ARBA" id="ARBA00022741"/>
    </source>
</evidence>
<comment type="similarity">
    <text evidence="2">Belongs to the protein kinase superfamily. CAMK Ser/Thr protein kinase family. PIM subfamily.</text>
</comment>
<evidence type="ECO:0000256" key="1">
    <source>
        <dbReference type="ARBA" id="ARBA00004340"/>
    </source>
</evidence>
<evidence type="ECO:0000256" key="11">
    <source>
        <dbReference type="SAM" id="SignalP"/>
    </source>
</evidence>
<evidence type="ECO:0000256" key="8">
    <source>
        <dbReference type="ARBA" id="ARBA00022840"/>
    </source>
</evidence>
<dbReference type="InterPro" id="IPR051138">
    <property type="entry name" value="PIM_Ser/Thr_kinase"/>
</dbReference>
<reference evidence="13" key="1">
    <citation type="submission" date="2020-10" db="EMBL/GenBank/DDBJ databases">
        <title>Feather gene expression reveals the developmental basis of iridescence in African starlings.</title>
        <authorList>
            <person name="Rubenstein D.R."/>
        </authorList>
    </citation>
    <scope>NUCLEOTIDE SEQUENCE</scope>
    <source>
        <strain evidence="13">SS15</strain>
        <tissue evidence="13">Liver</tissue>
    </source>
</reference>
<comment type="catalytic activity">
    <reaction evidence="10">
        <text>L-seryl-[protein] + ATP = O-phospho-L-seryl-[protein] + ADP + H(+)</text>
        <dbReference type="Rhea" id="RHEA:17989"/>
        <dbReference type="Rhea" id="RHEA-COMP:9863"/>
        <dbReference type="Rhea" id="RHEA-COMP:11604"/>
        <dbReference type="ChEBI" id="CHEBI:15378"/>
        <dbReference type="ChEBI" id="CHEBI:29999"/>
        <dbReference type="ChEBI" id="CHEBI:30616"/>
        <dbReference type="ChEBI" id="CHEBI:83421"/>
        <dbReference type="ChEBI" id="CHEBI:456216"/>
        <dbReference type="EC" id="2.7.11.1"/>
    </reaction>
</comment>
<keyword evidence="4" id="KW-0723">Serine/threonine-protein kinase</keyword>
<comment type="subcellular location">
    <subcellularLocation>
        <location evidence="1">Host cell</location>
    </subcellularLocation>
</comment>
<protein>
    <recommendedName>
        <fullName evidence="3">non-specific serine/threonine protein kinase</fullName>
        <ecNumber evidence="3">2.7.11.1</ecNumber>
    </recommendedName>
</protein>
<proteinExistence type="inferred from homology"/>
<keyword evidence="11" id="KW-0732">Signal</keyword>
<feature type="chain" id="PRO_5032632238" description="non-specific serine/threonine protein kinase" evidence="11">
    <location>
        <begin position="19"/>
        <end position="301"/>
    </location>
</feature>
<name>A0A835NE62_9PASS</name>
<dbReference type="EMBL" id="JADDUC010000462">
    <property type="protein sequence ID" value="KAG0113336.1"/>
    <property type="molecule type" value="Genomic_DNA"/>
</dbReference>
<dbReference type="Gene3D" id="1.10.510.10">
    <property type="entry name" value="Transferase(Phosphotransferase) domain 1"/>
    <property type="match status" value="1"/>
</dbReference>
<evidence type="ECO:0000256" key="5">
    <source>
        <dbReference type="ARBA" id="ARBA00022679"/>
    </source>
</evidence>
<dbReference type="AlphaFoldDB" id="A0A835NE62"/>
<evidence type="ECO:0000259" key="12">
    <source>
        <dbReference type="PROSITE" id="PS50011"/>
    </source>
</evidence>
<dbReference type="EC" id="2.7.11.1" evidence="3"/>
<evidence type="ECO:0000256" key="7">
    <source>
        <dbReference type="ARBA" id="ARBA00022777"/>
    </source>
</evidence>
<dbReference type="PANTHER" id="PTHR22984:SF25">
    <property type="entry name" value="PROTEIN KINASE DOMAIN-CONTAINING PROTEIN"/>
    <property type="match status" value="1"/>
</dbReference>
<keyword evidence="8" id="KW-0067">ATP-binding</keyword>
<evidence type="ECO:0000256" key="2">
    <source>
        <dbReference type="ARBA" id="ARBA00005505"/>
    </source>
</evidence>
<evidence type="ECO:0000313" key="13">
    <source>
        <dbReference type="EMBL" id="KAG0113336.1"/>
    </source>
</evidence>
<evidence type="ECO:0000313" key="15">
    <source>
        <dbReference type="Proteomes" id="UP000618051"/>
    </source>
</evidence>
<dbReference type="GO" id="GO:0005524">
    <property type="term" value="F:ATP binding"/>
    <property type="evidence" value="ECO:0007669"/>
    <property type="project" value="UniProtKB-KW"/>
</dbReference>
<feature type="domain" description="Protein kinase" evidence="12">
    <location>
        <begin position="1"/>
        <end position="295"/>
    </location>
</feature>
<dbReference type="SMART" id="SM00220">
    <property type="entry name" value="S_TKc"/>
    <property type="match status" value="1"/>
</dbReference>
<dbReference type="PROSITE" id="PS50011">
    <property type="entry name" value="PROTEIN_KINASE_DOM"/>
    <property type="match status" value="1"/>
</dbReference>
<comment type="catalytic activity">
    <reaction evidence="9">
        <text>L-threonyl-[protein] + ATP = O-phospho-L-threonyl-[protein] + ADP + H(+)</text>
        <dbReference type="Rhea" id="RHEA:46608"/>
        <dbReference type="Rhea" id="RHEA-COMP:11060"/>
        <dbReference type="Rhea" id="RHEA-COMP:11605"/>
        <dbReference type="ChEBI" id="CHEBI:15378"/>
        <dbReference type="ChEBI" id="CHEBI:30013"/>
        <dbReference type="ChEBI" id="CHEBI:30616"/>
        <dbReference type="ChEBI" id="CHEBI:61977"/>
        <dbReference type="ChEBI" id="CHEBI:456216"/>
        <dbReference type="EC" id="2.7.11.1"/>
    </reaction>
</comment>
<gene>
    <name evidence="14" type="ORF">IHE44_0003162</name>
    <name evidence="13" type="ORF">IHE44_010791</name>
</gene>
<feature type="signal peptide" evidence="11">
    <location>
        <begin position="1"/>
        <end position="18"/>
    </location>
</feature>
<keyword evidence="5" id="KW-0808">Transferase</keyword>
<accession>A0A835NE62</accession>
<keyword evidence="7" id="KW-0418">Kinase</keyword>
<comment type="caution">
    <text evidence="13">The sequence shown here is derived from an EMBL/GenBank/DDBJ whole genome shotgun (WGS) entry which is preliminary data.</text>
</comment>
<evidence type="ECO:0000256" key="10">
    <source>
        <dbReference type="ARBA" id="ARBA00048679"/>
    </source>
</evidence>
<dbReference type="GO" id="GO:0004674">
    <property type="term" value="F:protein serine/threonine kinase activity"/>
    <property type="evidence" value="ECO:0007669"/>
    <property type="project" value="UniProtKB-KW"/>
</dbReference>
<evidence type="ECO:0000256" key="9">
    <source>
        <dbReference type="ARBA" id="ARBA00047899"/>
    </source>
</evidence>
<reference evidence="14 15" key="2">
    <citation type="journal article" date="2021" name="J. Hered.">
        <title>Feather Gene Expression Elucidates the Developmental Basis of Plumage Iridescence in African Starlings.</title>
        <authorList>
            <person name="Rubenstein D.R."/>
            <person name="Corvelo A."/>
            <person name="MacManes M.D."/>
            <person name="Maia R."/>
            <person name="Narzisi G."/>
            <person name="Rousaki A."/>
            <person name="Vandenabeele P."/>
            <person name="Shawkey M.D."/>
            <person name="Solomon J."/>
        </authorList>
    </citation>
    <scope>NUCLEOTIDE SEQUENCE [LARGE SCALE GENOMIC DNA]</scope>
    <source>
        <strain evidence="14">SS15</strain>
    </source>
</reference>
<dbReference type="Proteomes" id="UP000618051">
    <property type="component" value="Unassembled WGS sequence"/>
</dbReference>
<evidence type="ECO:0000256" key="3">
    <source>
        <dbReference type="ARBA" id="ARBA00012513"/>
    </source>
</evidence>
<keyword evidence="6" id="KW-0547">Nucleotide-binding</keyword>
<dbReference type="GO" id="GO:0005737">
    <property type="term" value="C:cytoplasm"/>
    <property type="evidence" value="ECO:0007669"/>
    <property type="project" value="TreeGrafter"/>
</dbReference>
<dbReference type="EMBL" id="JADDUC020000014">
    <property type="protein sequence ID" value="KAI1234784.1"/>
    <property type="molecule type" value="Genomic_DNA"/>
</dbReference>
<dbReference type="SUPFAM" id="SSF56112">
    <property type="entry name" value="Protein kinase-like (PK-like)"/>
    <property type="match status" value="1"/>
</dbReference>
<dbReference type="OrthoDB" id="9331472at2759"/>
<organism evidence="13">
    <name type="scientific">Lamprotornis superbus</name>
    <dbReference type="NCBI Taxonomy" id="245042"/>
    <lineage>
        <taxon>Eukaryota</taxon>
        <taxon>Metazoa</taxon>
        <taxon>Chordata</taxon>
        <taxon>Craniata</taxon>
        <taxon>Vertebrata</taxon>
        <taxon>Euteleostomi</taxon>
        <taxon>Archelosauria</taxon>
        <taxon>Archosauria</taxon>
        <taxon>Dinosauria</taxon>
        <taxon>Saurischia</taxon>
        <taxon>Theropoda</taxon>
        <taxon>Coelurosauria</taxon>
        <taxon>Aves</taxon>
        <taxon>Neognathae</taxon>
        <taxon>Neoaves</taxon>
        <taxon>Telluraves</taxon>
        <taxon>Australaves</taxon>
        <taxon>Passeriformes</taxon>
        <taxon>Sturnidae</taxon>
        <taxon>Lamprotornis</taxon>
    </lineage>
</organism>
<dbReference type="GO" id="GO:0043657">
    <property type="term" value="C:host cell"/>
    <property type="evidence" value="ECO:0007669"/>
    <property type="project" value="UniProtKB-SubCell"/>
</dbReference>
<sequence length="301" mass="33697">MGSWARKVLGFFLGTVSAHQDNHMTDGTVDLQKETHRAQLETTQGQRAKLETCLLSNQRRQDKKIPPVFPFQELSRCSARSGARRTHPLIVGQQCRWNVLQPKLPAAATQHSSFSPSSSPSMAQELFLQVLEAVWHCISCEDLHRDIKPENTLFVLASSQAKLINFGCGTYLQDTAYTRFAGEPMQGYALSASISWPSISGSNLGVDHHHTGPWNGLTVAGTNGKAATIWSLGILLHQIVCGEHPLRRGRNISWSDQLSLSQWLSQECQDLIRWCLSMHDLDRSSLEDLFCDPWMQDIHLP</sequence>
<evidence type="ECO:0000313" key="14">
    <source>
        <dbReference type="EMBL" id="KAI1234784.1"/>
    </source>
</evidence>
<evidence type="ECO:0000256" key="4">
    <source>
        <dbReference type="ARBA" id="ARBA00022527"/>
    </source>
</evidence>